<organism evidence="1 2">
    <name type="scientific">Arcanobacterium haemolyticum (strain ATCC 9345 / DSM 20595 / CCM 5947 / CCUG 17215 / LMG 16163 / NBRC 15585 / NCTC 8452 / 11018)</name>
    <dbReference type="NCBI Taxonomy" id="644284"/>
    <lineage>
        <taxon>Bacteria</taxon>
        <taxon>Bacillati</taxon>
        <taxon>Actinomycetota</taxon>
        <taxon>Actinomycetes</taxon>
        <taxon>Actinomycetales</taxon>
        <taxon>Actinomycetaceae</taxon>
        <taxon>Arcanobacterium</taxon>
    </lineage>
</organism>
<evidence type="ECO:0000313" key="2">
    <source>
        <dbReference type="Proteomes" id="UP000000376"/>
    </source>
</evidence>
<keyword evidence="2" id="KW-1185">Reference proteome</keyword>
<dbReference type="HOGENOM" id="CLU_133208_0_0_11"/>
<dbReference type="Proteomes" id="UP000000376">
    <property type="component" value="Chromosome"/>
</dbReference>
<dbReference type="eggNOG" id="COG3153">
    <property type="taxonomic scope" value="Bacteria"/>
</dbReference>
<dbReference type="Gene3D" id="3.40.630.30">
    <property type="match status" value="1"/>
</dbReference>
<dbReference type="EMBL" id="CP002045">
    <property type="protein sequence ID" value="ADH92211.1"/>
    <property type="molecule type" value="Genomic_DNA"/>
</dbReference>
<protein>
    <recommendedName>
        <fullName evidence="3">N-acetyltransferase domain-containing protein</fullName>
    </recommendedName>
</protein>
<sequence>MFVRKCVADNKQVVAFFSFKMIVIEVQSFSKSLQKSANSNSAGQSTGLLLAWMGRDETVDNCGKALMREVFLHAITAHKIAAYSLLVVDALLDNLVSFYEHFGFRRVPSDTRRLVMKASALLKIAERLN</sequence>
<reference evidence="1 2" key="1">
    <citation type="journal article" date="2010" name="Stand. Genomic Sci.">
        <title>Complete genome sequence of Arcanobacterium haemolyticum type strain (11018).</title>
        <authorList>
            <person name="Yasawong M."/>
            <person name="Teshima H."/>
            <person name="Lapidus A."/>
            <person name="Nolan M."/>
            <person name="Lucas S."/>
            <person name="Glavina Del Rio T."/>
            <person name="Tice H."/>
            <person name="Cheng J."/>
            <person name="Bruce D."/>
            <person name="Detter C."/>
            <person name="Tapia R."/>
            <person name="Han C."/>
            <person name="Goodwin L."/>
            <person name="Pitluck S."/>
            <person name="Liolios K."/>
            <person name="Ivanova N."/>
            <person name="Mavromatis K."/>
            <person name="Mikhailova N."/>
            <person name="Pati A."/>
            <person name="Chen A."/>
            <person name="Palaniappan K."/>
            <person name="Land M."/>
            <person name="Hauser L."/>
            <person name="Chang Y."/>
            <person name="Jeffries C."/>
            <person name="Rohde M."/>
            <person name="Sikorski J."/>
            <person name="Pukall R."/>
            <person name="Goker M."/>
            <person name="Woyke T."/>
            <person name="Bristow J."/>
            <person name="Eisen J."/>
            <person name="Markowitz V."/>
            <person name="Hugenholtz P."/>
            <person name="Kyrpides N."/>
            <person name="Klenk H."/>
        </authorList>
    </citation>
    <scope>NUCLEOTIDE SEQUENCE [LARGE SCALE GENOMIC DNA]</scope>
    <source>
        <strain evidence="2">ATCC 9345 / DSM 20595 / CCUG 17215 / LMG 16163 / NBRC 15585 / NCTC 8452 / 11018</strain>
    </source>
</reference>
<evidence type="ECO:0000313" key="1">
    <source>
        <dbReference type="EMBL" id="ADH92211.1"/>
    </source>
</evidence>
<proteinExistence type="predicted"/>
<dbReference type="AlphaFoldDB" id="D7BMR2"/>
<accession>D7BMR2</accession>
<evidence type="ECO:0008006" key="3">
    <source>
        <dbReference type="Google" id="ProtNLM"/>
    </source>
</evidence>
<name>D7BMR2_ARCHD</name>
<dbReference type="KEGG" id="ahe:Arch_0463"/>
<dbReference type="RefSeq" id="WP_013169709.1">
    <property type="nucleotide sequence ID" value="NC_014218.1"/>
</dbReference>
<gene>
    <name evidence="1" type="ordered locus">Arch_0463</name>
</gene>